<dbReference type="Gene3D" id="1.10.510.10">
    <property type="entry name" value="Transferase(Phosphotransferase) domain 1"/>
    <property type="match status" value="1"/>
</dbReference>
<comment type="caution">
    <text evidence="8">The sequence shown here is derived from an EMBL/GenBank/DDBJ whole genome shotgun (WGS) entry which is preliminary data.</text>
</comment>
<dbReference type="Proteomes" id="UP000232323">
    <property type="component" value="Unassembled WGS sequence"/>
</dbReference>
<feature type="region of interest" description="Disordered" evidence="6">
    <location>
        <begin position="305"/>
        <end position="334"/>
    </location>
</feature>
<feature type="compositionally biased region" description="Polar residues" evidence="6">
    <location>
        <begin position="511"/>
        <end position="520"/>
    </location>
</feature>
<feature type="region of interest" description="Disordered" evidence="6">
    <location>
        <begin position="392"/>
        <end position="414"/>
    </location>
</feature>
<dbReference type="SUPFAM" id="SSF56112">
    <property type="entry name" value="Protein kinase-like (PK-like)"/>
    <property type="match status" value="1"/>
</dbReference>
<dbReference type="InterPro" id="IPR000719">
    <property type="entry name" value="Prot_kinase_dom"/>
</dbReference>
<evidence type="ECO:0000256" key="1">
    <source>
        <dbReference type="ARBA" id="ARBA00022527"/>
    </source>
</evidence>
<dbReference type="GO" id="GO:0004674">
    <property type="term" value="F:protein serine/threonine kinase activity"/>
    <property type="evidence" value="ECO:0007669"/>
    <property type="project" value="UniProtKB-KW"/>
</dbReference>
<proteinExistence type="predicted"/>
<keyword evidence="9" id="KW-1185">Reference proteome</keyword>
<evidence type="ECO:0000256" key="3">
    <source>
        <dbReference type="ARBA" id="ARBA00022741"/>
    </source>
</evidence>
<name>A0A250XDG9_9CHLO</name>
<evidence type="ECO:0000256" key="2">
    <source>
        <dbReference type="ARBA" id="ARBA00022679"/>
    </source>
</evidence>
<dbReference type="PROSITE" id="PS50011">
    <property type="entry name" value="PROTEIN_KINASE_DOM"/>
    <property type="match status" value="1"/>
</dbReference>
<evidence type="ECO:0000256" key="6">
    <source>
        <dbReference type="SAM" id="MobiDB-lite"/>
    </source>
</evidence>
<dbReference type="InterPro" id="IPR011009">
    <property type="entry name" value="Kinase-like_dom_sf"/>
</dbReference>
<dbReference type="EMBL" id="BEGY01000061">
    <property type="protein sequence ID" value="GAX81118.1"/>
    <property type="molecule type" value="Genomic_DNA"/>
</dbReference>
<sequence length="1336" mass="145570">MSLFTWIRKKVNKFESQVHKYRGEALDERRYAPEAAQSCQDFEGALNTTPTLQQKEQLSIVQSPSLCNINSSTPSQLLNSFPPVAQCKCSTSEARLSILSANACGENVVSVNSFLWHELSTSPADLLLALKASPQSRYYHQSACDRVALMEEEEFPGKSHEAISKVRERHSDPAHKNLGRLLTQSLGYMPVSTETTPATANVYSHVEGDTLLKMQHKVVRGEDLYGGLNDQLQSGDSKHAHPALDLRMRSYGSHQICFAEEGLSLKGHPRSASSLLFASTSSSSTRTVRFAEQISTAASEGQSLECPGALFHNQGSWGSSREEHPHQHSSIQRGGSSLLDSEFLLRSMRHKEAASHVVRAAQSSVASSSSFPGSISMNTSGSRKLTDFEEYLDEEDEEEDMRSSSHRQAPGLHESRIQRASCDVYNNRKVSGLLELDDCVVDEEEEEEELFQQEELRGILYRQGSLPAKVAASGTGASHILFGLPQKLNSEGVPSHGEAPVRALQQELEEVTSSQWTQRKTPGRSPTFDSWTNMSRPAALAASPEQADVETPPVVIHPAVPAAMLRPSWTMQDYCNILKVQAASEEASGQAYSVFKATCKQSGMPVALKVYNLPVEVLCQSMSSPEGEGPAAVEGDYAAGAAEGFIHKSSCTSVNPPSFVGGCVNPTLTDGSPLTFINMMHRSVPKRVTSSSSLGSDSGDPYYIEQVAREGAEMRCKLPVHDNVLMMYAAFKEKGILVVVEEWAEGGNLWKLMTAAGEDSRLSEVQCVTLVLRPLFRALQHLSKHGVTQASLSPRHVLFSSHPVLSLKLLPASHICVEAASFKNTYETEVLMQMLGILSFRLLHGIPHVTTFTAHSTSPLASPSKSTNLRPPPRKSTSHDYRFFCRTHSHPLPRISEERAEAPKLLQTATLSPKNMTSGPVASLLLSQTPMSRSTAVARLSPLCRQLVMDLPMQTMFTESSRAFIMPLLLAGEMSCPMGVQGHDSGEDVGCAQRVLMHHSEQTYGVMTELLQHPWINSILEYSSTCVPITCGSRVPTSTSGLPLRNELNISCTSRFSKPQNAHVCLSDGQQTADASLFAVMGTMQQAPYGEEDEKGKGGWIPSYESNTQQQEELGFRVEEGGRGFSWPSRFGVGYPEEGGMDDGVGSEDANFWTENEGSAAGGSSKTISFAWDAEITAGHVPGSGKGHDSGQLSQFLSPSPIDSFKVAVRGHALSLNPVIDFPTLSYPSRNSPEISLSNASGYSPRTCSCSPDIPPLLPQPAAQPRTNSQYLLRQQRARLQWDWHQQQWEEAPPSSSANAVATGMVTGLYSNTAVNSGGTSRGLEEEKYVDYCAFL</sequence>
<dbReference type="PANTHER" id="PTHR24350">
    <property type="entry name" value="SERINE/THREONINE-PROTEIN KINASE IAL-RELATED"/>
    <property type="match status" value="1"/>
</dbReference>
<feature type="region of interest" description="Disordered" evidence="6">
    <location>
        <begin position="854"/>
        <end position="880"/>
    </location>
</feature>
<dbReference type="Gene3D" id="3.30.200.20">
    <property type="entry name" value="Phosphorylase Kinase, domain 1"/>
    <property type="match status" value="1"/>
</dbReference>
<keyword evidence="1" id="KW-0723">Serine/threonine-protein kinase</keyword>
<protein>
    <recommendedName>
        <fullName evidence="7">Protein kinase domain-containing protein</fullName>
    </recommendedName>
</protein>
<evidence type="ECO:0000256" key="4">
    <source>
        <dbReference type="ARBA" id="ARBA00022777"/>
    </source>
</evidence>
<evidence type="ECO:0000256" key="5">
    <source>
        <dbReference type="ARBA" id="ARBA00022840"/>
    </source>
</evidence>
<organism evidence="8 9">
    <name type="scientific">Chlamydomonas eustigma</name>
    <dbReference type="NCBI Taxonomy" id="1157962"/>
    <lineage>
        <taxon>Eukaryota</taxon>
        <taxon>Viridiplantae</taxon>
        <taxon>Chlorophyta</taxon>
        <taxon>core chlorophytes</taxon>
        <taxon>Chlorophyceae</taxon>
        <taxon>CS clade</taxon>
        <taxon>Chlamydomonadales</taxon>
        <taxon>Chlamydomonadaceae</taxon>
        <taxon>Chlamydomonas</taxon>
    </lineage>
</organism>
<dbReference type="InterPro" id="IPR030616">
    <property type="entry name" value="Aur-like"/>
</dbReference>
<keyword evidence="3" id="KW-0547">Nucleotide-binding</keyword>
<evidence type="ECO:0000259" key="7">
    <source>
        <dbReference type="PROSITE" id="PS50011"/>
    </source>
</evidence>
<gene>
    <name evidence="8" type="ORF">CEUSTIGMA_g8552.t1</name>
</gene>
<evidence type="ECO:0000313" key="8">
    <source>
        <dbReference type="EMBL" id="GAX81118.1"/>
    </source>
</evidence>
<keyword evidence="4" id="KW-0418">Kinase</keyword>
<dbReference type="STRING" id="1157962.A0A250XDG9"/>
<reference evidence="8 9" key="1">
    <citation type="submission" date="2017-08" db="EMBL/GenBank/DDBJ databases">
        <title>Acidophilic green algal genome provides insights into adaptation to an acidic environment.</title>
        <authorList>
            <person name="Hirooka S."/>
            <person name="Hirose Y."/>
            <person name="Kanesaki Y."/>
            <person name="Higuchi S."/>
            <person name="Fujiwara T."/>
            <person name="Onuma R."/>
            <person name="Era A."/>
            <person name="Ohbayashi R."/>
            <person name="Uzuka A."/>
            <person name="Nozaki H."/>
            <person name="Yoshikawa H."/>
            <person name="Miyagishima S.Y."/>
        </authorList>
    </citation>
    <scope>NUCLEOTIDE SEQUENCE [LARGE SCALE GENOMIC DNA]</scope>
    <source>
        <strain evidence="8 9">NIES-2499</strain>
    </source>
</reference>
<feature type="domain" description="Protein kinase" evidence="7">
    <location>
        <begin position="580"/>
        <end position="1016"/>
    </location>
</feature>
<keyword evidence="2" id="KW-0808">Transferase</keyword>
<keyword evidence="5" id="KW-0067">ATP-binding</keyword>
<accession>A0A250XDG9</accession>
<feature type="compositionally biased region" description="Polar residues" evidence="6">
    <location>
        <begin position="854"/>
        <end position="869"/>
    </location>
</feature>
<feature type="region of interest" description="Disordered" evidence="6">
    <location>
        <begin position="511"/>
        <end position="532"/>
    </location>
</feature>
<dbReference type="GO" id="GO:0005524">
    <property type="term" value="F:ATP binding"/>
    <property type="evidence" value="ECO:0007669"/>
    <property type="project" value="UniProtKB-KW"/>
</dbReference>
<dbReference type="SMART" id="SM00220">
    <property type="entry name" value="S_TKc"/>
    <property type="match status" value="1"/>
</dbReference>
<evidence type="ECO:0000313" key="9">
    <source>
        <dbReference type="Proteomes" id="UP000232323"/>
    </source>
</evidence>